<evidence type="ECO:0000256" key="4">
    <source>
        <dbReference type="ARBA" id="ARBA00022502"/>
    </source>
</evidence>
<keyword evidence="5 8" id="KW-0812">Transmembrane</keyword>
<keyword evidence="6 8" id="KW-1133">Transmembrane helix</keyword>
<evidence type="ECO:0000313" key="9">
    <source>
        <dbReference type="EMBL" id="QBM90774.1"/>
    </source>
</evidence>
<feature type="transmembrane region" description="Helical" evidence="8">
    <location>
        <begin position="252"/>
        <end position="272"/>
    </location>
</feature>
<feature type="transmembrane region" description="Helical" evidence="8">
    <location>
        <begin position="64"/>
        <end position="83"/>
    </location>
</feature>
<dbReference type="PIRSF" id="PIRSF016104">
    <property type="entry name" value="GPI2"/>
    <property type="match status" value="1"/>
</dbReference>
<evidence type="ECO:0000256" key="6">
    <source>
        <dbReference type="ARBA" id="ARBA00022989"/>
    </source>
</evidence>
<dbReference type="UniPathway" id="UPA00196"/>
<feature type="transmembrane region" description="Helical" evidence="8">
    <location>
        <begin position="227"/>
        <end position="246"/>
    </location>
</feature>
<evidence type="ECO:0000256" key="1">
    <source>
        <dbReference type="ARBA" id="ARBA00004141"/>
    </source>
</evidence>
<dbReference type="Pfam" id="PF06432">
    <property type="entry name" value="GPI2"/>
    <property type="match status" value="1"/>
</dbReference>
<evidence type="ECO:0000256" key="5">
    <source>
        <dbReference type="ARBA" id="ARBA00022692"/>
    </source>
</evidence>
<evidence type="ECO:0000256" key="2">
    <source>
        <dbReference type="ARBA" id="ARBA00004687"/>
    </source>
</evidence>
<feature type="transmembrane region" description="Helical" evidence="8">
    <location>
        <begin position="119"/>
        <end position="136"/>
    </location>
</feature>
<feature type="transmembrane region" description="Helical" evidence="8">
    <location>
        <begin position="200"/>
        <end position="220"/>
    </location>
</feature>
<evidence type="ECO:0000256" key="8">
    <source>
        <dbReference type="SAM" id="Phobius"/>
    </source>
</evidence>
<dbReference type="InterPro" id="IPR009450">
    <property type="entry name" value="Plno_GlcNAc_GPI2"/>
</dbReference>
<proteinExistence type="inferred from homology"/>
<comment type="subcellular location">
    <subcellularLocation>
        <location evidence="1">Membrane</location>
        <topology evidence="1">Multi-pass membrane protein</topology>
    </subcellularLocation>
</comment>
<feature type="transmembrane region" description="Helical" evidence="8">
    <location>
        <begin position="89"/>
        <end position="107"/>
    </location>
</feature>
<evidence type="ECO:0000313" key="10">
    <source>
        <dbReference type="Proteomes" id="UP000292447"/>
    </source>
</evidence>
<accession>A0A4P6XXG9</accession>
<keyword evidence="7 8" id="KW-0472">Membrane</keyword>
<comment type="similarity">
    <text evidence="3">Belongs to the PIGC family.</text>
</comment>
<dbReference type="AlphaFoldDB" id="A0A4P6XXG9"/>
<keyword evidence="10" id="KW-1185">Reference proteome</keyword>
<keyword evidence="4" id="KW-0337">GPI-anchor biosynthesis</keyword>
<dbReference type="STRING" id="2163413.A0A4P6XXG9"/>
<name>A0A4P6XXG9_9ASCO</name>
<dbReference type="GO" id="GO:0006506">
    <property type="term" value="P:GPI anchor biosynthetic process"/>
    <property type="evidence" value="ECO:0007669"/>
    <property type="project" value="UniProtKB-UniPathway"/>
</dbReference>
<organism evidence="9 10">
    <name type="scientific">Metschnikowia aff. pulcherrima</name>
    <dbReference type="NCBI Taxonomy" id="2163413"/>
    <lineage>
        <taxon>Eukaryota</taxon>
        <taxon>Fungi</taxon>
        <taxon>Dikarya</taxon>
        <taxon>Ascomycota</taxon>
        <taxon>Saccharomycotina</taxon>
        <taxon>Pichiomycetes</taxon>
        <taxon>Metschnikowiaceae</taxon>
        <taxon>Metschnikowia</taxon>
    </lineage>
</organism>
<dbReference type="PANTHER" id="PTHR12982:SF0">
    <property type="entry name" value="PHOSPHATIDYLINOSITOL N-ACETYLGLUCOSAMINYLTRANSFERASE SUBUNIT C"/>
    <property type="match status" value="1"/>
</dbReference>
<gene>
    <name evidence="9" type="primary">MPUL0F03610</name>
    <name evidence="9" type="ORF">METSCH_F03610</name>
</gene>
<dbReference type="Proteomes" id="UP000292447">
    <property type="component" value="Chromosome VI"/>
</dbReference>
<reference evidence="10" key="1">
    <citation type="submission" date="2019-03" db="EMBL/GenBank/DDBJ databases">
        <title>Snf2 controls pulcherriminic acid biosynthesis and connects pigmentation and antifungal activity of the yeast Metschnikowia pulcherrima.</title>
        <authorList>
            <person name="Gore-Lloyd D."/>
            <person name="Sumann I."/>
            <person name="Brachmann A.O."/>
            <person name="Schneeberger K."/>
            <person name="Ortiz-Merino R.A."/>
            <person name="Moreno-Beltran M."/>
            <person name="Schlaefli M."/>
            <person name="Kirner P."/>
            <person name="Santos Kron A."/>
            <person name="Wolfe K.H."/>
            <person name="Piel J."/>
            <person name="Ahrens C.H."/>
            <person name="Henk D."/>
            <person name="Freimoser F.M."/>
        </authorList>
    </citation>
    <scope>NUCLEOTIDE SEQUENCE [LARGE SCALE GENOMIC DNA]</scope>
    <source>
        <strain evidence="10">APC 1.2</strain>
    </source>
</reference>
<dbReference type="GO" id="GO:0000506">
    <property type="term" value="C:glycosylphosphatidylinositol-N-acetylglucosaminyltransferase (GPI-GnT) complex"/>
    <property type="evidence" value="ECO:0007669"/>
    <property type="project" value="TreeGrafter"/>
</dbReference>
<dbReference type="EMBL" id="CP034461">
    <property type="protein sequence ID" value="QBM90774.1"/>
    <property type="molecule type" value="Genomic_DNA"/>
</dbReference>
<evidence type="ECO:0000256" key="7">
    <source>
        <dbReference type="ARBA" id="ARBA00023136"/>
    </source>
</evidence>
<evidence type="ECO:0000256" key="3">
    <source>
        <dbReference type="ARBA" id="ARBA00008321"/>
    </source>
</evidence>
<sequence length="295" mass="33333">MQNTHSSAVNSLPLRTPPRARQWKKLLYLRQPFPDNYTHVSFLDQLKRNTTVAQYSYFKLFNDFSLIAFYGLLLLLANVNFSAIYSSLWGAHVPTVISLAVSVVLLVTDASSASGRRELKLYAVITMLLLIFSPTLRSLTQSTSLDSVWALSFILTCVNVVYHDYGLDLASLYKSVVSTNLSFANAIVLASRLLLSMAAFSYLVFALEVCVLTPVFDFRLRKRFAKLHYFVMAAVCTLVFAMLYFVHGLKFAVGYLAGAMFVLFGLPLYFLFLQRYKNELQGPWDTAKPVFRSGR</sequence>
<protein>
    <submittedName>
        <fullName evidence="9">Phosphatidylinositol glycan, class C</fullName>
    </submittedName>
</protein>
<comment type="pathway">
    <text evidence="2">Glycolipid biosynthesis; glycosylphosphatidylinositol-anchor biosynthesis.</text>
</comment>
<dbReference type="PANTHER" id="PTHR12982">
    <property type="entry name" value="PHOSPHATIDYLINOSITOL GLYCAN, CLASS C"/>
    <property type="match status" value="1"/>
</dbReference>